<name>A0A0E9S6E9_ANGAN</name>
<accession>A0A0E9S6E9</accession>
<dbReference type="EMBL" id="GBXM01071815">
    <property type="protein sequence ID" value="JAH36762.1"/>
    <property type="molecule type" value="Transcribed_RNA"/>
</dbReference>
<reference evidence="1" key="1">
    <citation type="submission" date="2014-11" db="EMBL/GenBank/DDBJ databases">
        <authorList>
            <person name="Amaro Gonzalez C."/>
        </authorList>
    </citation>
    <scope>NUCLEOTIDE SEQUENCE</scope>
</reference>
<evidence type="ECO:0000313" key="1">
    <source>
        <dbReference type="EMBL" id="JAH36762.1"/>
    </source>
</evidence>
<reference evidence="1" key="2">
    <citation type="journal article" date="2015" name="Fish Shellfish Immunol.">
        <title>Early steps in the European eel (Anguilla anguilla)-Vibrio vulnificus interaction in the gills: Role of the RtxA13 toxin.</title>
        <authorList>
            <person name="Callol A."/>
            <person name="Pajuelo D."/>
            <person name="Ebbesson L."/>
            <person name="Teles M."/>
            <person name="MacKenzie S."/>
            <person name="Amaro C."/>
        </authorList>
    </citation>
    <scope>NUCLEOTIDE SEQUENCE</scope>
</reference>
<proteinExistence type="predicted"/>
<sequence>MTTVIVVTLQHPLALHGMWSTSKSTA</sequence>
<organism evidence="1">
    <name type="scientific">Anguilla anguilla</name>
    <name type="common">European freshwater eel</name>
    <name type="synonym">Muraena anguilla</name>
    <dbReference type="NCBI Taxonomy" id="7936"/>
    <lineage>
        <taxon>Eukaryota</taxon>
        <taxon>Metazoa</taxon>
        <taxon>Chordata</taxon>
        <taxon>Craniata</taxon>
        <taxon>Vertebrata</taxon>
        <taxon>Euteleostomi</taxon>
        <taxon>Actinopterygii</taxon>
        <taxon>Neopterygii</taxon>
        <taxon>Teleostei</taxon>
        <taxon>Anguilliformes</taxon>
        <taxon>Anguillidae</taxon>
        <taxon>Anguilla</taxon>
    </lineage>
</organism>
<protein>
    <submittedName>
        <fullName evidence="1">Uncharacterized protein</fullName>
    </submittedName>
</protein>
<dbReference type="AlphaFoldDB" id="A0A0E9S6E9"/>